<name>A0A1R1PWE4_ZANCU</name>
<feature type="compositionally biased region" description="Basic and acidic residues" evidence="1">
    <location>
        <begin position="266"/>
        <end position="280"/>
    </location>
</feature>
<feature type="compositionally biased region" description="Basic and acidic residues" evidence="1">
    <location>
        <begin position="27"/>
        <end position="48"/>
    </location>
</feature>
<evidence type="ECO:0000313" key="5">
    <source>
        <dbReference type="Proteomes" id="UP000188320"/>
    </source>
</evidence>
<dbReference type="GO" id="GO:0006075">
    <property type="term" value="P:(1-&gt;3)-beta-D-glucan biosynthetic process"/>
    <property type="evidence" value="ECO:0007669"/>
    <property type="project" value="TreeGrafter"/>
</dbReference>
<dbReference type="OrthoDB" id="1880850at2759"/>
<evidence type="ECO:0000256" key="1">
    <source>
        <dbReference type="SAM" id="MobiDB-lite"/>
    </source>
</evidence>
<dbReference type="GO" id="GO:0003843">
    <property type="term" value="F:1,3-beta-D-glucan synthase activity"/>
    <property type="evidence" value="ECO:0007669"/>
    <property type="project" value="TreeGrafter"/>
</dbReference>
<feature type="transmembrane region" description="Helical" evidence="2">
    <location>
        <begin position="551"/>
        <end position="576"/>
    </location>
</feature>
<accession>A0A1R1PWE4</accession>
<reference evidence="5" key="1">
    <citation type="submission" date="2017-01" db="EMBL/GenBank/DDBJ databases">
        <authorList>
            <person name="Wang Y."/>
            <person name="White M."/>
            <person name="Kvist S."/>
            <person name="Moncalvo J.-M."/>
        </authorList>
    </citation>
    <scope>NUCLEOTIDE SEQUENCE [LARGE SCALE GENOMIC DNA]</scope>
    <source>
        <strain evidence="5">COL-18-3</strain>
    </source>
</reference>
<dbReference type="PANTHER" id="PTHR12741">
    <property type="entry name" value="LYST-INTERACTING PROTEIN LIP5 DOPAMINE RESPONSIVE PROTEIN DRG-1"/>
    <property type="match status" value="1"/>
</dbReference>
<proteinExistence type="predicted"/>
<dbReference type="GO" id="GO:0005886">
    <property type="term" value="C:plasma membrane"/>
    <property type="evidence" value="ECO:0007669"/>
    <property type="project" value="TreeGrafter"/>
</dbReference>
<dbReference type="Pfam" id="PF14288">
    <property type="entry name" value="FKS1_dom1"/>
    <property type="match status" value="1"/>
</dbReference>
<sequence>MSNYGNYRRRDDTRGGEEEDEMNMYRSEYEELDPYRDMEYGEYDRNESYDMQYYDNQENEYVDGGRYTTDGRDRSEYADYANNSRRRRGNRGRSRDSDNDSVSDGGFSIRSSLVRTPASHGSAQDIDIFGAYRVKGGEAGRPTGSVTSFSRSASWVSNQGQSGFDFAQAEMILNESPYPSWSDPNQIPLSKEEIEDIFKDLTHRLGFQQDSMRNLYDMMMMLLDSRASRMSPAMALLTLHSDYIGGEHSNYRKWYFSAQLDRDLPASRDKSNNRRQHQEALAEEVTGENDTLAGFEENWRATMNSLSQYERARQIALWLLIWGEAGNLRFCSELLAFIFKIAEDYYRSPACQQKVEPEVEGYYLQNIVKPVYNYLRGESYLVIKGKQFKREKDHDTTIGYDDINETFWTPEGLKMLVTSDKTRFMDIPPEQRWHRFKDISFPKSIEKTYKEKRTVMHFVTNFSRVWIMHVVVYYYYIIFVANFLYDPSFELRDSNNPNRIVDNKEIKMPDVTPRRFSLIAAGGALAPLIGIAATLAEMGYVKATRSNIKVLILRIIVFVFFFVVDLAPTYICWIYGLDPTFNHLTEDEAREAVGDSETISNVYKFRFTKKDPSEKLSRVGQPYFYHQLSATEKVIKGHFAGAMVCYFSV</sequence>
<feature type="transmembrane region" description="Helical" evidence="2">
    <location>
        <begin position="516"/>
        <end position="539"/>
    </location>
</feature>
<dbReference type="InterPro" id="IPR056261">
    <property type="entry name" value="FKS1-like_dom2"/>
</dbReference>
<evidence type="ECO:0000313" key="4">
    <source>
        <dbReference type="EMBL" id="OMH85290.1"/>
    </source>
</evidence>
<protein>
    <submittedName>
        <fullName evidence="4">1,3-beta-glucan synthase component FKS1</fullName>
    </submittedName>
</protein>
<keyword evidence="2" id="KW-0812">Transmembrane</keyword>
<keyword evidence="2" id="KW-0472">Membrane</keyword>
<dbReference type="GO" id="GO:0051278">
    <property type="term" value="P:fungal-type cell wall polysaccharide biosynthetic process"/>
    <property type="evidence" value="ECO:0007669"/>
    <property type="project" value="TreeGrafter"/>
</dbReference>
<dbReference type="PANTHER" id="PTHR12741:SF48">
    <property type="entry name" value="1,3-BETA-GLUCAN SYNTHASE COMPONENT FKS1-RELATED"/>
    <property type="match status" value="1"/>
</dbReference>
<dbReference type="Proteomes" id="UP000188320">
    <property type="component" value="Unassembled WGS sequence"/>
</dbReference>
<dbReference type="SMART" id="SM01205">
    <property type="entry name" value="FKS1_dom1"/>
    <property type="match status" value="1"/>
</dbReference>
<evidence type="ECO:0000259" key="3">
    <source>
        <dbReference type="SMART" id="SM01205"/>
    </source>
</evidence>
<keyword evidence="2" id="KW-1133">Transmembrane helix</keyword>
<organism evidence="4 5">
    <name type="scientific">Zancudomyces culisetae</name>
    <name type="common">Gut fungus</name>
    <name type="synonym">Smittium culisetae</name>
    <dbReference type="NCBI Taxonomy" id="1213189"/>
    <lineage>
        <taxon>Eukaryota</taxon>
        <taxon>Fungi</taxon>
        <taxon>Fungi incertae sedis</taxon>
        <taxon>Zoopagomycota</taxon>
        <taxon>Kickxellomycotina</taxon>
        <taxon>Harpellomycetes</taxon>
        <taxon>Harpellales</taxon>
        <taxon>Legeriomycetaceae</taxon>
        <taxon>Zancudomyces</taxon>
    </lineage>
</organism>
<feature type="transmembrane region" description="Helical" evidence="2">
    <location>
        <begin position="465"/>
        <end position="485"/>
    </location>
</feature>
<dbReference type="EMBL" id="LSSK01000096">
    <property type="protein sequence ID" value="OMH85290.1"/>
    <property type="molecule type" value="Genomic_DNA"/>
</dbReference>
<comment type="caution">
    <text evidence="4">The sequence shown here is derived from an EMBL/GenBank/DDBJ whole genome shotgun (WGS) entry which is preliminary data.</text>
</comment>
<dbReference type="AlphaFoldDB" id="A0A1R1PWE4"/>
<evidence type="ECO:0000256" key="2">
    <source>
        <dbReference type="SAM" id="Phobius"/>
    </source>
</evidence>
<feature type="region of interest" description="Disordered" evidence="1">
    <location>
        <begin position="266"/>
        <end position="286"/>
    </location>
</feature>
<dbReference type="InterPro" id="IPR026899">
    <property type="entry name" value="FKS1-like_dom1"/>
</dbReference>
<feature type="domain" description="1,3-beta-glucan synthase component FKS1-like" evidence="3">
    <location>
        <begin position="309"/>
        <end position="421"/>
    </location>
</feature>
<dbReference type="Pfam" id="PF23605">
    <property type="entry name" value="FKS1_dom2"/>
    <property type="match status" value="1"/>
</dbReference>
<gene>
    <name evidence="4" type="ORF">AX774_g1168</name>
</gene>
<keyword evidence="5" id="KW-1185">Reference proteome</keyword>
<feature type="region of interest" description="Disordered" evidence="1">
    <location>
        <begin position="1"/>
        <end position="105"/>
    </location>
</feature>